<gene>
    <name evidence="2" type="ORF">GCM10025867_13910</name>
</gene>
<keyword evidence="3" id="KW-1185">Reference proteome</keyword>
<proteinExistence type="predicted"/>
<protein>
    <submittedName>
        <fullName evidence="2">Uncharacterized protein</fullName>
    </submittedName>
</protein>
<feature type="region of interest" description="Disordered" evidence="1">
    <location>
        <begin position="184"/>
        <end position="205"/>
    </location>
</feature>
<dbReference type="EMBL" id="AP027732">
    <property type="protein sequence ID" value="BDZ49150.1"/>
    <property type="molecule type" value="Genomic_DNA"/>
</dbReference>
<feature type="compositionally biased region" description="Polar residues" evidence="1">
    <location>
        <begin position="469"/>
        <end position="478"/>
    </location>
</feature>
<sequence>MPAHGLASSSHGVGHLWKGDNFSWIGSYRMDDGRLGFCLEAGRPSPIGNDYSTSLTTQVAGTTPEETARLAWIARTYAATTSRDDAAAAQLAVWTITGLNGHTQEYYAARANERAAFVLQRAKAILADADTKATMTASARMTLQLDERGTARITGDILTTAPGGSPTVLPSGQHAGSTKLVGATLPDGKTSGSVKNGEPVAITPDTSKPEMQVRADVTFTDLPFGREVYVGTSPSRSQGLLFSAGGRATVTAHDTKKALSPRPFQPRVETQTSAAQAKPGALLVDRLEVSVAQGPGLLPEWGRYRSGESLAPIPVTVTSRLLGPFVDPIAPAPAWPDEPPTVCTVSTVFASGPAKATTPPCRVPAPGYYVWVETIDPADTPSDKGRDRVRPWKSPFGTASEVTFSPKSIAVQTRVRDEQLDAGSCAVDELDVSGFSQIAEGEHPEVDVESLLLGPFAEPVSDGRDLSDIDSSPSPARR</sequence>
<evidence type="ECO:0000256" key="1">
    <source>
        <dbReference type="SAM" id="MobiDB-lite"/>
    </source>
</evidence>
<reference evidence="3" key="1">
    <citation type="journal article" date="2019" name="Int. J. Syst. Evol. Microbiol.">
        <title>The Global Catalogue of Microorganisms (GCM) 10K type strain sequencing project: providing services to taxonomists for standard genome sequencing and annotation.</title>
        <authorList>
            <consortium name="The Broad Institute Genomics Platform"/>
            <consortium name="The Broad Institute Genome Sequencing Center for Infectious Disease"/>
            <person name="Wu L."/>
            <person name="Ma J."/>
        </authorList>
    </citation>
    <scope>NUCLEOTIDE SEQUENCE [LARGE SCALE GENOMIC DNA]</scope>
    <source>
        <strain evidence="3">NBRC 108728</strain>
    </source>
</reference>
<organism evidence="2 3">
    <name type="scientific">Frondihabitans sucicola</name>
    <dbReference type="NCBI Taxonomy" id="1268041"/>
    <lineage>
        <taxon>Bacteria</taxon>
        <taxon>Bacillati</taxon>
        <taxon>Actinomycetota</taxon>
        <taxon>Actinomycetes</taxon>
        <taxon>Micrococcales</taxon>
        <taxon>Microbacteriaceae</taxon>
        <taxon>Frondihabitans</taxon>
    </lineage>
</organism>
<accession>A0ABM8GL83</accession>
<name>A0ABM8GL83_9MICO</name>
<dbReference type="Proteomes" id="UP001321486">
    <property type="component" value="Chromosome"/>
</dbReference>
<evidence type="ECO:0000313" key="3">
    <source>
        <dbReference type="Proteomes" id="UP001321486"/>
    </source>
</evidence>
<evidence type="ECO:0000313" key="2">
    <source>
        <dbReference type="EMBL" id="BDZ49150.1"/>
    </source>
</evidence>
<feature type="region of interest" description="Disordered" evidence="1">
    <location>
        <begin position="452"/>
        <end position="478"/>
    </location>
</feature>